<sequence length="260" mass="28215">MQTYGGVSVVNAIPSWYGSSMAVDLKVEVKVEEGEEIGEQSALVKTIVDYFRQKYNLPRLRVKITSEIPQMSGLKSSSAVSTALIGEISRKYGIDVDVPKLSAILSIKAGVSVTGALDDAVAAYYGGVSFTYNKEFKVIKKQSPPDGLVVLILARGNRQRVDLNSLKRYSALFQEIFKVALSDVITAMRLNGVAVAEILGYEKEPILEAMRTGALAYGVSGNGPSMFAVTKEGEEGPVYERLSKYGKVTITRAVDLESRD</sequence>
<keyword evidence="1" id="KW-0418">Kinase</keyword>
<reference evidence="1" key="1">
    <citation type="submission" date="2024-07" db="EMBL/GenBank/DDBJ databases">
        <title>Metagenome and Metagenome-Assembled Genomes of Archaea from a hot spring from the geothermal field of Los Azufres, Mexico.</title>
        <authorList>
            <person name="Marin-Paredes R."/>
            <person name="Martinez-Romero E."/>
            <person name="Servin-Garciduenas L.E."/>
        </authorList>
    </citation>
    <scope>NUCLEOTIDE SEQUENCE</scope>
    <source>
        <strain evidence="1">AZ1-454</strain>
    </source>
</reference>
<dbReference type="Proteomes" id="UP000053480">
    <property type="component" value="Unassembled WGS sequence"/>
</dbReference>
<dbReference type="EMBL" id="JZWS03000006">
    <property type="protein sequence ID" value="MEW9491718.1"/>
    <property type="molecule type" value="Genomic_DNA"/>
</dbReference>
<organism evidence="1 2">
    <name type="scientific">Candidatus Aramenus sulfurataquae</name>
    <dbReference type="NCBI Taxonomy" id="1326980"/>
    <lineage>
        <taxon>Archaea</taxon>
        <taxon>Thermoproteota</taxon>
        <taxon>Thermoprotei</taxon>
        <taxon>Sulfolobales</taxon>
        <taxon>Sulfolobaceae</taxon>
        <taxon>Candidatus Aramenus</taxon>
    </lineage>
</organism>
<accession>A0ACC6TPR8</accession>
<gene>
    <name evidence="1" type="ORF">TQ35_0005895</name>
</gene>
<evidence type="ECO:0000313" key="1">
    <source>
        <dbReference type="EMBL" id="MEW9491718.1"/>
    </source>
</evidence>
<evidence type="ECO:0000313" key="2">
    <source>
        <dbReference type="Proteomes" id="UP000053480"/>
    </source>
</evidence>
<comment type="caution">
    <text evidence="1">The sequence shown here is derived from an EMBL/GenBank/DDBJ whole genome shotgun (WGS) entry which is preliminary data.</text>
</comment>
<keyword evidence="1" id="KW-0808">Transferase</keyword>
<proteinExistence type="predicted"/>
<name>A0ACC6TPR8_9CREN</name>
<dbReference type="EC" id="2.7.1.71" evidence="1"/>
<protein>
    <submittedName>
        <fullName evidence="1">Shikimate kinase</fullName>
        <ecNumber evidence="1">2.7.1.71</ecNumber>
    </submittedName>
</protein>